<evidence type="ECO:0000313" key="4">
    <source>
        <dbReference type="Proteomes" id="UP001054889"/>
    </source>
</evidence>
<dbReference type="Pfam" id="PF04842">
    <property type="entry name" value="DUF639"/>
    <property type="match status" value="1"/>
</dbReference>
<dbReference type="EMBL" id="BQKI01000075">
    <property type="protein sequence ID" value="GJN21674.1"/>
    <property type="molecule type" value="Genomic_DNA"/>
</dbReference>
<gene>
    <name evidence="3" type="primary">gb09174</name>
    <name evidence="3" type="ORF">PR202_gb09174</name>
</gene>
<sequence length="742" mass="83739">MGIVETWVREKPIRTFLARLSQRRAEAAAAYIAASSASATEGIPQLSSIANSVVSRCSRYAASRATNSFPLWLSVVLFNDIIWFPSKCSVMNLKCLVPHSYDFRILDIATENLQQSFENDFPDNCKEQNTYSKELLEYCCHKALHEVTTRPDYLADKNLRRLMFDMMLAWESPGPEDEFIVNSSTSCNSLETEDEDEGSIFYTNSTRLAIQVDDNKTVGLNAFARVAPSCPIIADLVTVHNLELRSVKSIMQSPLSSGFHLDAGECILAIEGDRPIHPVLQHIGIAAWPGRLVLTTHALYFQSIRVGYGDKIVKYDLATDSNQVIKRDLTGPLGVRLFDKAVMYKSSTLTEPIYFDFPELGGPSRRDYWLAITREVLQVNRFIRKYNLGDVQRAEALSKAILGILRYSAVKEAFHIAPSHFKTTLTFSLAEKLPKGDMVLEALYKNYFQLLDTSLSHLENESTVDKLSQTHSLPFSLYALSRMGLILLKRKDETEKEISFCAACFGVTKSLEVALKESICYSERIESARATVDQVKVEGVDANLALMQELLFPFIEVGKLIYSLSQWEDPLKSLLFLAFMLYTIQRGIVGYVAPFIFLVFAVVMLWHKYIGGGKSLEVLEVKPPPSKNAVEQILTLQEAISKLEDSLQAANIALLKFRAVLFASVPKATEVVAVILIATAAFLVFIPSRHLLLLVVLEVYTREMPLRKQNTEKFRRRIREWWARIPAAPVQMIRLNENKKKR</sequence>
<dbReference type="InterPro" id="IPR006927">
    <property type="entry name" value="DUF639"/>
</dbReference>
<proteinExistence type="predicted"/>
<keyword evidence="1" id="KW-0175">Coiled coil</keyword>
<keyword evidence="4" id="KW-1185">Reference proteome</keyword>
<dbReference type="AlphaFoldDB" id="A0AAV5EE39"/>
<reference evidence="3" key="2">
    <citation type="submission" date="2021-12" db="EMBL/GenBank/DDBJ databases">
        <title>Resequencing data analysis of finger millet.</title>
        <authorList>
            <person name="Hatakeyama M."/>
            <person name="Aluri S."/>
            <person name="Balachadran M.T."/>
            <person name="Sivarajan S.R."/>
            <person name="Poveda L."/>
            <person name="Shimizu-Inatsugi R."/>
            <person name="Schlapbach R."/>
            <person name="Sreeman S.M."/>
            <person name="Shimizu K.K."/>
        </authorList>
    </citation>
    <scope>NUCLEOTIDE SEQUENCE</scope>
</reference>
<evidence type="ECO:0000256" key="2">
    <source>
        <dbReference type="SAM" id="Phobius"/>
    </source>
</evidence>
<comment type="caution">
    <text evidence="3">The sequence shown here is derived from an EMBL/GenBank/DDBJ whole genome shotgun (WGS) entry which is preliminary data.</text>
</comment>
<dbReference type="Proteomes" id="UP001054889">
    <property type="component" value="Unassembled WGS sequence"/>
</dbReference>
<organism evidence="3 4">
    <name type="scientific">Eleusine coracana subsp. coracana</name>
    <dbReference type="NCBI Taxonomy" id="191504"/>
    <lineage>
        <taxon>Eukaryota</taxon>
        <taxon>Viridiplantae</taxon>
        <taxon>Streptophyta</taxon>
        <taxon>Embryophyta</taxon>
        <taxon>Tracheophyta</taxon>
        <taxon>Spermatophyta</taxon>
        <taxon>Magnoliopsida</taxon>
        <taxon>Liliopsida</taxon>
        <taxon>Poales</taxon>
        <taxon>Poaceae</taxon>
        <taxon>PACMAD clade</taxon>
        <taxon>Chloridoideae</taxon>
        <taxon>Cynodonteae</taxon>
        <taxon>Eleusininae</taxon>
        <taxon>Eleusine</taxon>
    </lineage>
</organism>
<keyword evidence="2" id="KW-0812">Transmembrane</keyword>
<dbReference type="PANTHER" id="PTHR31860:SF4">
    <property type="entry name" value="OS02G0637800 PROTEIN"/>
    <property type="match status" value="1"/>
</dbReference>
<feature type="transmembrane region" description="Helical" evidence="2">
    <location>
        <begin position="588"/>
        <end position="607"/>
    </location>
</feature>
<feature type="transmembrane region" description="Helical" evidence="2">
    <location>
        <begin position="671"/>
        <end position="700"/>
    </location>
</feature>
<accession>A0AAV5EE39</accession>
<name>A0AAV5EE39_ELECO</name>
<evidence type="ECO:0000256" key="1">
    <source>
        <dbReference type="SAM" id="Coils"/>
    </source>
</evidence>
<evidence type="ECO:0000313" key="3">
    <source>
        <dbReference type="EMBL" id="GJN21674.1"/>
    </source>
</evidence>
<reference evidence="3" key="1">
    <citation type="journal article" date="2018" name="DNA Res.">
        <title>Multiple hybrid de novo genome assembly of finger millet, an orphan allotetraploid crop.</title>
        <authorList>
            <person name="Hatakeyama M."/>
            <person name="Aluri S."/>
            <person name="Balachadran M.T."/>
            <person name="Sivarajan S.R."/>
            <person name="Patrignani A."/>
            <person name="Gruter S."/>
            <person name="Poveda L."/>
            <person name="Shimizu-Inatsugi R."/>
            <person name="Baeten J."/>
            <person name="Francoijs K.J."/>
            <person name="Nataraja K.N."/>
            <person name="Reddy Y.A.N."/>
            <person name="Phadnis S."/>
            <person name="Ravikumar R.L."/>
            <person name="Schlapbach R."/>
            <person name="Sreeman S.M."/>
            <person name="Shimizu K.K."/>
        </authorList>
    </citation>
    <scope>NUCLEOTIDE SEQUENCE</scope>
</reference>
<keyword evidence="2" id="KW-0472">Membrane</keyword>
<keyword evidence="2" id="KW-1133">Transmembrane helix</keyword>
<feature type="coiled-coil region" evidence="1">
    <location>
        <begin position="626"/>
        <end position="653"/>
    </location>
</feature>
<dbReference type="PANTHER" id="PTHR31860">
    <property type="entry name" value="HEAT-INDUCIBLE TRANSCRIPTION REPRESSOR (DUF639)-RELATED"/>
    <property type="match status" value="1"/>
</dbReference>
<protein>
    <submittedName>
        <fullName evidence="3">Uncharacterized protein</fullName>
    </submittedName>
</protein>